<comment type="caution">
    <text evidence="2">The sequence shown here is derived from an EMBL/GenBank/DDBJ whole genome shotgun (WGS) entry which is preliminary data.</text>
</comment>
<keyword evidence="3" id="KW-1185">Reference proteome</keyword>
<reference evidence="2 3" key="1">
    <citation type="journal article" date="2022" name="Allergy">
        <title>Genome assembly and annotation of Periplaneta americana reveal a comprehensive cockroach allergen profile.</title>
        <authorList>
            <person name="Wang L."/>
            <person name="Xiong Q."/>
            <person name="Saelim N."/>
            <person name="Wang L."/>
            <person name="Nong W."/>
            <person name="Wan A.T."/>
            <person name="Shi M."/>
            <person name="Liu X."/>
            <person name="Cao Q."/>
            <person name="Hui J.H.L."/>
            <person name="Sookrung N."/>
            <person name="Leung T.F."/>
            <person name="Tungtrongchitr A."/>
            <person name="Tsui S.K.W."/>
        </authorList>
    </citation>
    <scope>NUCLEOTIDE SEQUENCE [LARGE SCALE GENOMIC DNA]</scope>
    <source>
        <strain evidence="2">PWHHKU_190912</strain>
    </source>
</reference>
<accession>A0ABQ8SYW1</accession>
<organism evidence="2 3">
    <name type="scientific">Periplaneta americana</name>
    <name type="common">American cockroach</name>
    <name type="synonym">Blatta americana</name>
    <dbReference type="NCBI Taxonomy" id="6978"/>
    <lineage>
        <taxon>Eukaryota</taxon>
        <taxon>Metazoa</taxon>
        <taxon>Ecdysozoa</taxon>
        <taxon>Arthropoda</taxon>
        <taxon>Hexapoda</taxon>
        <taxon>Insecta</taxon>
        <taxon>Pterygota</taxon>
        <taxon>Neoptera</taxon>
        <taxon>Polyneoptera</taxon>
        <taxon>Dictyoptera</taxon>
        <taxon>Blattodea</taxon>
        <taxon>Blattoidea</taxon>
        <taxon>Blattidae</taxon>
        <taxon>Blattinae</taxon>
        <taxon>Periplaneta</taxon>
    </lineage>
</organism>
<sequence length="98" mass="10593">MADLCEGGNEPPGSLKASNHIQKRAAYSPRPQDELDVVAVFAFHRLGRGLDQRPGRVTVVVPEPACRPPVHETADLVVSSTALCEKISYSVQVTTILQ</sequence>
<evidence type="ECO:0000313" key="2">
    <source>
        <dbReference type="EMBL" id="KAJ4438963.1"/>
    </source>
</evidence>
<proteinExistence type="predicted"/>
<feature type="region of interest" description="Disordered" evidence="1">
    <location>
        <begin position="1"/>
        <end position="30"/>
    </location>
</feature>
<evidence type="ECO:0000256" key="1">
    <source>
        <dbReference type="SAM" id="MobiDB-lite"/>
    </source>
</evidence>
<feature type="non-terminal residue" evidence="2">
    <location>
        <position position="98"/>
    </location>
</feature>
<evidence type="ECO:0000313" key="3">
    <source>
        <dbReference type="Proteomes" id="UP001148838"/>
    </source>
</evidence>
<gene>
    <name evidence="2" type="ORF">ANN_14917</name>
</gene>
<name>A0ABQ8SYW1_PERAM</name>
<protein>
    <submittedName>
        <fullName evidence="2">Uncharacterized protein</fullName>
    </submittedName>
</protein>
<dbReference type="EMBL" id="JAJSOF020000019">
    <property type="protein sequence ID" value="KAJ4438963.1"/>
    <property type="molecule type" value="Genomic_DNA"/>
</dbReference>
<dbReference type="Proteomes" id="UP001148838">
    <property type="component" value="Unassembled WGS sequence"/>
</dbReference>